<evidence type="ECO:0000313" key="2">
    <source>
        <dbReference type="Proteomes" id="UP000828390"/>
    </source>
</evidence>
<dbReference type="EMBL" id="JAIWYP010000003">
    <property type="protein sequence ID" value="KAH3857477.1"/>
    <property type="molecule type" value="Genomic_DNA"/>
</dbReference>
<reference evidence="1" key="1">
    <citation type="journal article" date="2019" name="bioRxiv">
        <title>The Genome of the Zebra Mussel, Dreissena polymorpha: A Resource for Invasive Species Research.</title>
        <authorList>
            <person name="McCartney M.A."/>
            <person name="Auch B."/>
            <person name="Kono T."/>
            <person name="Mallez S."/>
            <person name="Zhang Y."/>
            <person name="Obille A."/>
            <person name="Becker A."/>
            <person name="Abrahante J.E."/>
            <person name="Garbe J."/>
            <person name="Badalamenti J.P."/>
            <person name="Herman A."/>
            <person name="Mangelson H."/>
            <person name="Liachko I."/>
            <person name="Sullivan S."/>
            <person name="Sone E.D."/>
            <person name="Koren S."/>
            <person name="Silverstein K.A.T."/>
            <person name="Beckman K.B."/>
            <person name="Gohl D.M."/>
        </authorList>
    </citation>
    <scope>NUCLEOTIDE SEQUENCE</scope>
    <source>
        <strain evidence="1">Duluth1</strain>
        <tissue evidence="1">Whole animal</tissue>
    </source>
</reference>
<dbReference type="AlphaFoldDB" id="A0A9D4R8B8"/>
<sequence length="124" mass="14238">MFIKKSNTLIKKFNTLHKRYRLLCLPPGLRFLDSNTGATQADEATAFIYKLSDIDIYSNTWGSPDIGIFVDQLPDVVKAAFEEGVQSVNTFVMRFRKSQKKCEKPQRCSRLTQITIVFQIVIDE</sequence>
<keyword evidence="2" id="KW-1185">Reference proteome</keyword>
<evidence type="ECO:0000313" key="1">
    <source>
        <dbReference type="EMBL" id="KAH3857477.1"/>
    </source>
</evidence>
<gene>
    <name evidence="1" type="ORF">DPMN_100084</name>
</gene>
<reference evidence="1" key="2">
    <citation type="submission" date="2020-11" db="EMBL/GenBank/DDBJ databases">
        <authorList>
            <person name="McCartney M.A."/>
            <person name="Auch B."/>
            <person name="Kono T."/>
            <person name="Mallez S."/>
            <person name="Becker A."/>
            <person name="Gohl D.M."/>
            <person name="Silverstein K.A.T."/>
            <person name="Koren S."/>
            <person name="Bechman K.B."/>
            <person name="Herman A."/>
            <person name="Abrahante J.E."/>
            <person name="Garbe J."/>
        </authorList>
    </citation>
    <scope>NUCLEOTIDE SEQUENCE</scope>
    <source>
        <strain evidence="1">Duluth1</strain>
        <tissue evidence="1">Whole animal</tissue>
    </source>
</reference>
<protein>
    <submittedName>
        <fullName evidence="1">Uncharacterized protein</fullName>
    </submittedName>
</protein>
<proteinExistence type="predicted"/>
<organism evidence="1 2">
    <name type="scientific">Dreissena polymorpha</name>
    <name type="common">Zebra mussel</name>
    <name type="synonym">Mytilus polymorpha</name>
    <dbReference type="NCBI Taxonomy" id="45954"/>
    <lineage>
        <taxon>Eukaryota</taxon>
        <taxon>Metazoa</taxon>
        <taxon>Spiralia</taxon>
        <taxon>Lophotrochozoa</taxon>
        <taxon>Mollusca</taxon>
        <taxon>Bivalvia</taxon>
        <taxon>Autobranchia</taxon>
        <taxon>Heteroconchia</taxon>
        <taxon>Euheterodonta</taxon>
        <taxon>Imparidentia</taxon>
        <taxon>Neoheterodontei</taxon>
        <taxon>Myida</taxon>
        <taxon>Dreissenoidea</taxon>
        <taxon>Dreissenidae</taxon>
        <taxon>Dreissena</taxon>
    </lineage>
</organism>
<accession>A0A9D4R8B8</accession>
<name>A0A9D4R8B8_DREPO</name>
<comment type="caution">
    <text evidence="1">The sequence shown here is derived from an EMBL/GenBank/DDBJ whole genome shotgun (WGS) entry which is preliminary data.</text>
</comment>
<dbReference type="Proteomes" id="UP000828390">
    <property type="component" value="Unassembled WGS sequence"/>
</dbReference>